<evidence type="ECO:0000256" key="1">
    <source>
        <dbReference type="ARBA" id="ARBA00022448"/>
    </source>
</evidence>
<dbReference type="GO" id="GO:0030313">
    <property type="term" value="C:cell envelope"/>
    <property type="evidence" value="ECO:0007669"/>
    <property type="project" value="TreeGrafter"/>
</dbReference>
<protein>
    <submittedName>
        <fullName evidence="2">Uncharacterized protein</fullName>
    </submittedName>
</protein>
<sequence length="660" mass="71854">METLCPNEPFRFSAQAPSGSAAANASSEDLVHQTRREIQLLVREASDLVHSCRDAKAFWPAFLDRVQRATAANSVSLWQLNDDLPTELQRVGRPAVPESDTFSVRCHAHLVGEVAFRAEPVLVPPTSEATEPDEAANTTDSLAVLVPILVDGKSEAVLEVLMPTGGGLATQRGYLRFAAQMGDLAGEFLRTETLRQVRQDQQDWIRLGHNVAGLHRSLAFDDTAAAIVDVAAATFEIDRVSLLQRDGNHWNVVAISGVPDFDSHAPTVKALSGYVQHRRQTDDGAIWPVESIDEASDIIPVVGLLPLGPSSSLLLQSTGGPLSPAERKRWLAFADHATSAWNNTDRFESIPYASLQSQLFTAGGRVEGSRRTLIVAVLIAMLLSAVAMIPVPLIVSAEGKLEPVDKQIVYAPRDAMVSKVLVAHGDHVQRGDILAELIDPQLDQQIDDCLGQQNVLEQRDRELKALMISMAGKSSEERERIEGEFKVVQQKRDGIARQIRLLQTQRTGLTLRAAQAGQVIGWRIQQELADRPVRRSQQLLQVVDPDGRWVVRASVPQERIDHVLRAVDGSDKPVDAQVVFRSFPNQPINGNLQNVGLAALTAESEPATGMAEVAIETADLPIRQPGAIATVAIPCGQEALVYVAFQDLIRAVSEAIGVYL</sequence>
<dbReference type="AlphaFoldDB" id="A0A518IYY7"/>
<name>A0A518IYY7_9BACT</name>
<gene>
    <name evidence="2" type="ORF">Mal33_43160</name>
</gene>
<keyword evidence="1" id="KW-0813">Transport</keyword>
<reference evidence="2 3" key="1">
    <citation type="submission" date="2019-02" db="EMBL/GenBank/DDBJ databases">
        <title>Deep-cultivation of Planctomycetes and their phenomic and genomic characterization uncovers novel biology.</title>
        <authorList>
            <person name="Wiegand S."/>
            <person name="Jogler M."/>
            <person name="Boedeker C."/>
            <person name="Pinto D."/>
            <person name="Vollmers J."/>
            <person name="Rivas-Marin E."/>
            <person name="Kohn T."/>
            <person name="Peeters S.H."/>
            <person name="Heuer A."/>
            <person name="Rast P."/>
            <person name="Oberbeckmann S."/>
            <person name="Bunk B."/>
            <person name="Jeske O."/>
            <person name="Meyerdierks A."/>
            <person name="Storesund J.E."/>
            <person name="Kallscheuer N."/>
            <person name="Luecker S."/>
            <person name="Lage O.M."/>
            <person name="Pohl T."/>
            <person name="Merkel B.J."/>
            <person name="Hornburger P."/>
            <person name="Mueller R.-W."/>
            <person name="Bruemmer F."/>
            <person name="Labrenz M."/>
            <person name="Spormann A.M."/>
            <person name="Op den Camp H."/>
            <person name="Overmann J."/>
            <person name="Amann R."/>
            <person name="Jetten M.S.M."/>
            <person name="Mascher T."/>
            <person name="Medema M.H."/>
            <person name="Devos D.P."/>
            <person name="Kaster A.-K."/>
            <person name="Ovreas L."/>
            <person name="Rohde M."/>
            <person name="Galperin M.Y."/>
            <person name="Jogler C."/>
        </authorList>
    </citation>
    <scope>NUCLEOTIDE SEQUENCE [LARGE SCALE GENOMIC DNA]</scope>
    <source>
        <strain evidence="2 3">Mal33</strain>
    </source>
</reference>
<dbReference type="GO" id="GO:0060003">
    <property type="term" value="P:copper ion export"/>
    <property type="evidence" value="ECO:0007669"/>
    <property type="project" value="TreeGrafter"/>
</dbReference>
<dbReference type="PANTHER" id="PTHR30097:SF4">
    <property type="entry name" value="SLR6042 PROTEIN"/>
    <property type="match status" value="1"/>
</dbReference>
<dbReference type="InterPro" id="IPR029016">
    <property type="entry name" value="GAF-like_dom_sf"/>
</dbReference>
<accession>A0A518IYY7</accession>
<dbReference type="SUPFAM" id="SSF55781">
    <property type="entry name" value="GAF domain-like"/>
    <property type="match status" value="1"/>
</dbReference>
<dbReference type="RefSeq" id="WP_197452789.1">
    <property type="nucleotide sequence ID" value="NZ_CP036318.1"/>
</dbReference>
<dbReference type="Proteomes" id="UP000316770">
    <property type="component" value="Chromosome"/>
</dbReference>
<dbReference type="PANTHER" id="PTHR30097">
    <property type="entry name" value="CATION EFFLUX SYSTEM PROTEIN CUSB"/>
    <property type="match status" value="1"/>
</dbReference>
<proteinExistence type="predicted"/>
<dbReference type="InterPro" id="IPR051909">
    <property type="entry name" value="MFP_Cation_Efflux"/>
</dbReference>
<evidence type="ECO:0000313" key="2">
    <source>
        <dbReference type="EMBL" id="QDV58298.1"/>
    </source>
</evidence>
<organism evidence="2 3">
    <name type="scientific">Rosistilla oblonga</name>
    <dbReference type="NCBI Taxonomy" id="2527990"/>
    <lineage>
        <taxon>Bacteria</taxon>
        <taxon>Pseudomonadati</taxon>
        <taxon>Planctomycetota</taxon>
        <taxon>Planctomycetia</taxon>
        <taxon>Pirellulales</taxon>
        <taxon>Pirellulaceae</taxon>
        <taxon>Rosistilla</taxon>
    </lineage>
</organism>
<evidence type="ECO:0000313" key="3">
    <source>
        <dbReference type="Proteomes" id="UP000316770"/>
    </source>
</evidence>
<dbReference type="GO" id="GO:0015679">
    <property type="term" value="P:plasma membrane copper ion transport"/>
    <property type="evidence" value="ECO:0007669"/>
    <property type="project" value="TreeGrafter"/>
</dbReference>
<dbReference type="EMBL" id="CP036318">
    <property type="protein sequence ID" value="QDV58298.1"/>
    <property type="molecule type" value="Genomic_DNA"/>
</dbReference>
<dbReference type="Gene3D" id="3.30.450.40">
    <property type="match status" value="1"/>
</dbReference>
<keyword evidence="3" id="KW-1185">Reference proteome</keyword>